<feature type="compositionally biased region" description="Basic and acidic residues" evidence="1">
    <location>
        <begin position="161"/>
        <end position="170"/>
    </location>
</feature>
<name>A0A9P8WCC8_9HYPO</name>
<reference evidence="2 3" key="1">
    <citation type="journal article" date="2021" name="Nat. Commun.">
        <title>Genetic determinants of endophytism in the Arabidopsis root mycobiome.</title>
        <authorList>
            <person name="Mesny F."/>
            <person name="Miyauchi S."/>
            <person name="Thiergart T."/>
            <person name="Pickel B."/>
            <person name="Atanasova L."/>
            <person name="Karlsson M."/>
            <person name="Huettel B."/>
            <person name="Barry K.W."/>
            <person name="Haridas S."/>
            <person name="Chen C."/>
            <person name="Bauer D."/>
            <person name="Andreopoulos W."/>
            <person name="Pangilinan J."/>
            <person name="LaButti K."/>
            <person name="Riley R."/>
            <person name="Lipzen A."/>
            <person name="Clum A."/>
            <person name="Drula E."/>
            <person name="Henrissat B."/>
            <person name="Kohler A."/>
            <person name="Grigoriev I.V."/>
            <person name="Martin F.M."/>
            <person name="Hacquard S."/>
        </authorList>
    </citation>
    <scope>NUCLEOTIDE SEQUENCE [LARGE SCALE GENOMIC DNA]</scope>
    <source>
        <strain evidence="2 3">MPI-CAGE-CH-0241</strain>
    </source>
</reference>
<dbReference type="AlphaFoldDB" id="A0A9P8WCC8"/>
<accession>A0A9P8WCC8</accession>
<comment type="caution">
    <text evidence="2">The sequence shown here is derived from an EMBL/GenBank/DDBJ whole genome shotgun (WGS) entry which is preliminary data.</text>
</comment>
<evidence type="ECO:0000313" key="3">
    <source>
        <dbReference type="Proteomes" id="UP000777438"/>
    </source>
</evidence>
<organism evidence="2 3">
    <name type="scientific">Thelonectria olida</name>
    <dbReference type="NCBI Taxonomy" id="1576542"/>
    <lineage>
        <taxon>Eukaryota</taxon>
        <taxon>Fungi</taxon>
        <taxon>Dikarya</taxon>
        <taxon>Ascomycota</taxon>
        <taxon>Pezizomycotina</taxon>
        <taxon>Sordariomycetes</taxon>
        <taxon>Hypocreomycetidae</taxon>
        <taxon>Hypocreales</taxon>
        <taxon>Nectriaceae</taxon>
        <taxon>Thelonectria</taxon>
    </lineage>
</organism>
<feature type="region of interest" description="Disordered" evidence="1">
    <location>
        <begin position="151"/>
        <end position="205"/>
    </location>
</feature>
<feature type="compositionally biased region" description="Basic and acidic residues" evidence="1">
    <location>
        <begin position="1"/>
        <end position="23"/>
    </location>
</feature>
<dbReference type="Proteomes" id="UP000777438">
    <property type="component" value="Unassembled WGS sequence"/>
</dbReference>
<gene>
    <name evidence="2" type="ORF">B0T10DRAFT_455811</name>
</gene>
<evidence type="ECO:0000313" key="2">
    <source>
        <dbReference type="EMBL" id="KAH6895561.1"/>
    </source>
</evidence>
<sequence length="282" mass="30847">MAADEARENGKREDEMKTDRPKGETSPCAGYRVESVYTCNSGGYSRWVGGGSQKEIWRLEAKVANSCPLVCPKRERWLDLLVPNGLAAVGPNSQREIFTKKGDRGVSAEGGKIKREEGGIRVGGGENTPLAVINEMVTGCSDEAAAITTSARGDRGVGGWRGEETTRGEPEEQANSSTEVLGMENNQDKEAGRKQRTKERPDHAWHSKIVRCRHQAQGMDMGMDMGSGVKHGRERDVRLPVPVPVVWMDGWYGWAILHAAQESTASSTPYATRGCKNKHHVT</sequence>
<protein>
    <submittedName>
        <fullName evidence="2">Uncharacterized protein</fullName>
    </submittedName>
</protein>
<proteinExistence type="predicted"/>
<dbReference type="EMBL" id="JAGPYM010000004">
    <property type="protein sequence ID" value="KAH6895561.1"/>
    <property type="molecule type" value="Genomic_DNA"/>
</dbReference>
<feature type="region of interest" description="Disordered" evidence="1">
    <location>
        <begin position="1"/>
        <end position="27"/>
    </location>
</feature>
<keyword evidence="3" id="KW-1185">Reference proteome</keyword>
<evidence type="ECO:0000256" key="1">
    <source>
        <dbReference type="SAM" id="MobiDB-lite"/>
    </source>
</evidence>
<feature type="compositionally biased region" description="Basic and acidic residues" evidence="1">
    <location>
        <begin position="186"/>
        <end position="205"/>
    </location>
</feature>